<dbReference type="AlphaFoldDB" id="A0AAU7JMQ1"/>
<protein>
    <recommendedName>
        <fullName evidence="1">Glucuronosyltransferase GumK N-terminal domain-containing protein</fullName>
    </recommendedName>
</protein>
<organism evidence="2">
    <name type="scientific">Alsobacter sp. KACC 23698</name>
    <dbReference type="NCBI Taxonomy" id="3149229"/>
    <lineage>
        <taxon>Bacteria</taxon>
        <taxon>Pseudomonadati</taxon>
        <taxon>Pseudomonadota</taxon>
        <taxon>Alphaproteobacteria</taxon>
        <taxon>Hyphomicrobiales</taxon>
        <taxon>Alsobacteraceae</taxon>
        <taxon>Alsobacter</taxon>
    </lineage>
</organism>
<sequence length="383" mass="41539">MSQPAAAPAADREARAERFLMLSQHDFRTPRWANVHFIAAELAKRGECRFFSHGFSVLSTIKGDPRTPIAASANRIERRDGVECYLWKTPLHPVHLDAPALRPIERLAFAAYRAFPSPVLARWIGEATTIVIESGLSPLFIALCRKANPAARLIYLCSDDLATIGCSPVLIEALRTSEPLLDDIVIPSRALAPSFERGDLLRHVPHGIDPSIARDADPSPYEPGLHAVSVGSMLFDRIFFEIAAPAFPAVTFHVIGAGASAQGLSGPNLRVYPEMEYRRTLPFVKHAALGVAPYSQARFPAYLVDTSMKLMQFAYFGTPAVCPHAAAGGRAGRFGYIQGDRDSIVAAVENALAAPRLPGGSVLTWAEATDRMLDPAAYADTKV</sequence>
<gene>
    <name evidence="2" type="ORF">ABEG18_12210</name>
</gene>
<dbReference type="Pfam" id="PF22059">
    <property type="entry name" value="GumK_N"/>
    <property type="match status" value="1"/>
</dbReference>
<proteinExistence type="predicted"/>
<dbReference type="Gene3D" id="3.40.50.2000">
    <property type="entry name" value="Glycogen Phosphorylase B"/>
    <property type="match status" value="1"/>
</dbReference>
<feature type="domain" description="Glucuronosyltransferase GumK N-terminal" evidence="1">
    <location>
        <begin position="21"/>
        <end position="187"/>
    </location>
</feature>
<dbReference type="EMBL" id="CP157484">
    <property type="protein sequence ID" value="XBO41481.1"/>
    <property type="molecule type" value="Genomic_DNA"/>
</dbReference>
<reference evidence="2" key="1">
    <citation type="submission" date="2024-05" db="EMBL/GenBank/DDBJ databases">
        <authorList>
            <person name="Kim S."/>
            <person name="Heo J."/>
            <person name="Choi H."/>
            <person name="Choi Y."/>
            <person name="Kwon S.-W."/>
            <person name="Kim Y."/>
        </authorList>
    </citation>
    <scope>NUCLEOTIDE SEQUENCE</scope>
    <source>
        <strain evidence="2">KACC 23698</strain>
    </source>
</reference>
<dbReference type="Gene3D" id="3.40.50.11010">
    <property type="match status" value="1"/>
</dbReference>
<evidence type="ECO:0000313" key="2">
    <source>
        <dbReference type="EMBL" id="XBO41481.1"/>
    </source>
</evidence>
<dbReference type="InterPro" id="IPR054299">
    <property type="entry name" value="GumK_N"/>
</dbReference>
<accession>A0AAU7JMQ1</accession>
<name>A0AAU7JMQ1_9HYPH</name>
<dbReference type="RefSeq" id="WP_406858335.1">
    <property type="nucleotide sequence ID" value="NZ_CP157484.1"/>
</dbReference>
<evidence type="ECO:0000259" key="1">
    <source>
        <dbReference type="Pfam" id="PF22059"/>
    </source>
</evidence>